<dbReference type="Proteomes" id="UP000054558">
    <property type="component" value="Unassembled WGS sequence"/>
</dbReference>
<dbReference type="AlphaFoldDB" id="A0A1Y1HSG2"/>
<evidence type="ECO:0000313" key="3">
    <source>
        <dbReference type="Proteomes" id="UP000054558"/>
    </source>
</evidence>
<protein>
    <submittedName>
        <fullName evidence="2">Uncharacterized protein</fullName>
    </submittedName>
</protein>
<dbReference type="EMBL" id="DF237033">
    <property type="protein sequence ID" value="GAQ81570.1"/>
    <property type="molecule type" value="Genomic_DNA"/>
</dbReference>
<feature type="region of interest" description="Disordered" evidence="1">
    <location>
        <begin position="1"/>
        <end position="62"/>
    </location>
</feature>
<evidence type="ECO:0000256" key="1">
    <source>
        <dbReference type="SAM" id="MobiDB-lite"/>
    </source>
</evidence>
<sequence length="165" mass="17039">MSGISLGRQEAAGGSEAAIRNPAAQTGDASKPEELTEAGAQQAEGKVEVGEGDKQSGAEKEGWKKELEKAGLTVLKGALALGLALGAIPIAWRCFTGPPRTAWFPFDDTFESWPDALKASSRLASGGAVAVGTLTATVLLFDSMGGDSYASPENASQTRKPKCKK</sequence>
<reference evidence="2 3" key="1">
    <citation type="journal article" date="2014" name="Nat. Commun.">
        <title>Klebsormidium flaccidum genome reveals primary factors for plant terrestrial adaptation.</title>
        <authorList>
            <person name="Hori K."/>
            <person name="Maruyama F."/>
            <person name="Fujisawa T."/>
            <person name="Togashi T."/>
            <person name="Yamamoto N."/>
            <person name="Seo M."/>
            <person name="Sato S."/>
            <person name="Yamada T."/>
            <person name="Mori H."/>
            <person name="Tajima N."/>
            <person name="Moriyama T."/>
            <person name="Ikeuchi M."/>
            <person name="Watanabe M."/>
            <person name="Wada H."/>
            <person name="Kobayashi K."/>
            <person name="Saito M."/>
            <person name="Masuda T."/>
            <person name="Sasaki-Sekimoto Y."/>
            <person name="Mashiguchi K."/>
            <person name="Awai K."/>
            <person name="Shimojima M."/>
            <person name="Masuda S."/>
            <person name="Iwai M."/>
            <person name="Nobusawa T."/>
            <person name="Narise T."/>
            <person name="Kondo S."/>
            <person name="Saito H."/>
            <person name="Sato R."/>
            <person name="Murakawa M."/>
            <person name="Ihara Y."/>
            <person name="Oshima-Yamada Y."/>
            <person name="Ohtaka K."/>
            <person name="Satoh M."/>
            <person name="Sonobe K."/>
            <person name="Ishii M."/>
            <person name="Ohtani R."/>
            <person name="Kanamori-Sato M."/>
            <person name="Honoki R."/>
            <person name="Miyazaki D."/>
            <person name="Mochizuki H."/>
            <person name="Umetsu J."/>
            <person name="Higashi K."/>
            <person name="Shibata D."/>
            <person name="Kamiya Y."/>
            <person name="Sato N."/>
            <person name="Nakamura Y."/>
            <person name="Tabata S."/>
            <person name="Ida S."/>
            <person name="Kurokawa K."/>
            <person name="Ohta H."/>
        </authorList>
    </citation>
    <scope>NUCLEOTIDE SEQUENCE [LARGE SCALE GENOMIC DNA]</scope>
    <source>
        <strain evidence="2 3">NIES-2285</strain>
    </source>
</reference>
<gene>
    <name evidence="2" type="ORF">KFL_000840130</name>
</gene>
<proteinExistence type="predicted"/>
<accession>A0A1Y1HSG2</accession>
<keyword evidence="3" id="KW-1185">Reference proteome</keyword>
<evidence type="ECO:0000313" key="2">
    <source>
        <dbReference type="EMBL" id="GAQ81570.1"/>
    </source>
</evidence>
<feature type="compositionally biased region" description="Basic and acidic residues" evidence="1">
    <location>
        <begin position="45"/>
        <end position="62"/>
    </location>
</feature>
<name>A0A1Y1HSG2_KLENI</name>
<organism evidence="2 3">
    <name type="scientific">Klebsormidium nitens</name>
    <name type="common">Green alga</name>
    <name type="synonym">Ulothrix nitens</name>
    <dbReference type="NCBI Taxonomy" id="105231"/>
    <lineage>
        <taxon>Eukaryota</taxon>
        <taxon>Viridiplantae</taxon>
        <taxon>Streptophyta</taxon>
        <taxon>Klebsormidiophyceae</taxon>
        <taxon>Klebsormidiales</taxon>
        <taxon>Klebsormidiaceae</taxon>
        <taxon>Klebsormidium</taxon>
    </lineage>
</organism>